<dbReference type="InterPro" id="IPR027359">
    <property type="entry name" value="Volt_channel_dom_sf"/>
</dbReference>
<feature type="domain" description="Ion transport" evidence="10">
    <location>
        <begin position="1240"/>
        <end position="1469"/>
    </location>
</feature>
<feature type="domain" description="Ion transport" evidence="10">
    <location>
        <begin position="929"/>
        <end position="1193"/>
    </location>
</feature>
<feature type="transmembrane region" description="Helical" evidence="8">
    <location>
        <begin position="930"/>
        <end position="950"/>
    </location>
</feature>
<comment type="caution">
    <text evidence="12">The sequence shown here is derived from an EMBL/GenBank/DDBJ whole genome shotgun (WGS) entry which is preliminary data.</text>
</comment>
<feature type="domain" description="SCN5A-like C-terminal IQ motif" evidence="11">
    <location>
        <begin position="1583"/>
        <end position="1607"/>
    </location>
</feature>
<feature type="domain" description="Ion transport" evidence="10">
    <location>
        <begin position="11"/>
        <end position="172"/>
    </location>
</feature>
<dbReference type="Proteomes" id="UP001054837">
    <property type="component" value="Unassembled WGS sequence"/>
</dbReference>
<proteinExistence type="inferred from homology"/>
<sequence>MIEVFNLSSLVLRNCIKRLLQAFVLILFFGSTFILLGKQLYKGVLTQKCVILPPLNISDTEYSIFVSNSSNWLENKNGYYLCGNSTGSRPCPQNYTCLRGADVNTYISNFNFYGSSVVTISQLMTLHFWQELYQKMLLTAGTLHVSYFVLAFYSFLYSSGLILAIITRSYKNVLKEFEVIEKKSRLIKKDGSIICDSQKGIVKSPSCKSYELFSSQVISSERVERQTSEIIENSNRVMEKNLESDSGLKEHLAESRQRREAVRSQLAREKSIESNDHSASTSACSSVFQQHMKNFISSFSTELFFLLSIVSYLCIFIIHYSRLTLISLEVAIVGYYTFAGITLVEVILKMIAYSPKEYFRSKWNAFDCLVLIIGGTELILLDVERPILFTLRSYKLVKLMMCCNTHALKNALESCIFLFRHPTSILFVFIIICIVTGMQLYGHEYFHSADRFPDQEPPRWFFKDFYSSFILVFCMLCGDWKQPMVNTVLFTSYSSDLLMLIFVLIGNFVIINLFLGIVFYTFFYKSLPRNISSEDKLQSAIQVILNRQVNVSDAVACSGPQQSQMSSFAGFIQHQLSFKGDIKDKALKTSLKQSKTDNSHLNDSSCSDTLSDLQGNSTQSIRKAKKKQLRSQREMEIMEDTSSEYIDDCCPSLCYFCCSFCKADENPILWQNWADIRCRLYWFVETQIFRIIICSVIIFSVAMLIFEQSHKSTYPEIVSIIKILSPIIFMIFFFEMVLKWMAYGLQKFFKSHLGRFEFFILVIYLIDLLSIKFFDGQKSIFKALRAFRLLSLTSLFKSYQETVPLPMKNNSCIARSESVSNESLLHLQQFECNRFLGRHCRYRPTGSGEIFQMDWNAPEIQSSDLSESRMRRIELACTVDYRDRNRTIETQDCLPIFCHNIFPLCKQDCNFFRLFAAIRNKSSVLLRSKYFFSAVVVMILLSNCLLAVELNFSEEKLPIIEQIAAYLDKVFAGLFLLEMLLKMFAFGLKDYFSSFWFIIEFLNVVATTAYVILYELAFEEVFLLKTIRVFRLLNLYKTLKFNKQSKAILRSLKSALPSHLLVFSFVFYLWLIFAVMGTAMFSGMLHRCTDINNQVLALSETACIQMNATLKKSPVNFDYVAHAFIGLLQVATLQNWISFVTDIMDNSNSSNEMKNELYTAAFFPLFIMFSTFLTLNLFAGVTCWYFNDQKKESETNLNSRTNSLYKAAVRKMESIKLQKFVPPPILHFQAFIYRMVMSDNFEMAGFVFIGLHMLLIALDMYEPNPSEMFALAMLELNIFFIVIFSIESLLKLIAYRQYFFLSFWNHFDVIVLALCICGTLFENLFTSPMLPAMLRLIRFVKCRRYLRRYLRGMLPLLYTLYSSIPAFVTVVILQFIVMFIYAIFGVYLFHSIKQSWDISGELSFETFPKAMLLLFQLSTLAGWIDVLHCLSESGEKLTSATFFVVSYIIIVYYIIIKTHLIIILDSFETAMCEYENILLKEDYEMFAEVWQKFDNNARGIIKFNKLPDLLDVLEEPFHFGKPNRYLIATLNIPIYEGDLVFYADIMDALTRDFMGHKAHLVEIPDSIPGLLDNKGKTLKKIGSTLWRQRQNHCAYVIQRAWRRYTGKLVRSPVFYSEVRLADQGDKVDTYLAAEVRSSSHASV</sequence>
<dbReference type="Gene3D" id="1.10.238.10">
    <property type="entry name" value="EF-hand"/>
    <property type="match status" value="1"/>
</dbReference>
<keyword evidence="8" id="KW-0894">Sodium channel</keyword>
<feature type="transmembrane region" description="Helical" evidence="8">
    <location>
        <begin position="1243"/>
        <end position="1261"/>
    </location>
</feature>
<dbReference type="GO" id="GO:0001518">
    <property type="term" value="C:voltage-gated sodium channel complex"/>
    <property type="evidence" value="ECO:0007669"/>
    <property type="project" value="UniProtKB-UniRule"/>
</dbReference>
<dbReference type="Gene3D" id="1.10.287.70">
    <property type="match status" value="4"/>
</dbReference>
<feature type="transmembrane region" description="Helical" evidence="8">
    <location>
        <begin position="110"/>
        <end position="129"/>
    </location>
</feature>
<keyword evidence="2" id="KW-1003">Cell membrane</keyword>
<keyword evidence="4" id="KW-0677">Repeat</keyword>
<name>A0AAV4UMM9_9ARAC</name>
<evidence type="ECO:0000256" key="4">
    <source>
        <dbReference type="ARBA" id="ARBA00022737"/>
    </source>
</evidence>
<comment type="subcellular location">
    <subcellularLocation>
        <location evidence="1 8">Cell membrane</location>
        <topology evidence="1 8">Multi-pass membrane protein</topology>
    </subcellularLocation>
</comment>
<evidence type="ECO:0000313" key="13">
    <source>
        <dbReference type="Proteomes" id="UP001054837"/>
    </source>
</evidence>
<feature type="transmembrane region" description="Helical" evidence="8">
    <location>
        <begin position="1268"/>
        <end position="1290"/>
    </location>
</feature>
<feature type="transmembrane region" description="Helical" evidence="8">
    <location>
        <begin position="333"/>
        <end position="352"/>
    </location>
</feature>
<protein>
    <recommendedName>
        <fullName evidence="8">Sodium channel protein</fullName>
    </recommendedName>
</protein>
<feature type="transmembrane region" description="Helical" evidence="8">
    <location>
        <begin position="1060"/>
        <end position="1081"/>
    </location>
</feature>
<dbReference type="InterPro" id="IPR058542">
    <property type="entry name" value="IQ_SCN5A_C"/>
</dbReference>
<keyword evidence="7" id="KW-1015">Disulfide bond</keyword>
<keyword evidence="3 8" id="KW-0812">Transmembrane</keyword>
<evidence type="ECO:0000259" key="11">
    <source>
        <dbReference type="Pfam" id="PF24609"/>
    </source>
</evidence>
<feature type="region of interest" description="Disordered" evidence="9">
    <location>
        <begin position="593"/>
        <end position="633"/>
    </location>
</feature>
<keyword evidence="6 8" id="KW-0472">Membrane</keyword>
<dbReference type="PANTHER" id="PTHR10037">
    <property type="entry name" value="VOLTAGE-GATED CATION CHANNEL CALCIUM AND SODIUM"/>
    <property type="match status" value="1"/>
</dbReference>
<feature type="transmembrane region" description="Helical" evidence="8">
    <location>
        <begin position="1310"/>
        <end position="1337"/>
    </location>
</feature>
<keyword evidence="5 8" id="KW-1133">Transmembrane helix</keyword>
<feature type="transmembrane region" description="Helical" evidence="8">
    <location>
        <begin position="1437"/>
        <end position="1456"/>
    </location>
</feature>
<evidence type="ECO:0000256" key="5">
    <source>
        <dbReference type="ARBA" id="ARBA00022989"/>
    </source>
</evidence>
<accession>A0AAV4UMM9</accession>
<reference evidence="12 13" key="1">
    <citation type="submission" date="2021-06" db="EMBL/GenBank/DDBJ databases">
        <title>Caerostris darwini draft genome.</title>
        <authorList>
            <person name="Kono N."/>
            <person name="Arakawa K."/>
        </authorList>
    </citation>
    <scope>NUCLEOTIDE SEQUENCE [LARGE SCALE GENOMIC DNA]</scope>
</reference>
<feature type="compositionally biased region" description="Polar residues" evidence="9">
    <location>
        <begin position="601"/>
        <end position="621"/>
    </location>
</feature>
<organism evidence="12 13">
    <name type="scientific">Caerostris darwini</name>
    <dbReference type="NCBI Taxonomy" id="1538125"/>
    <lineage>
        <taxon>Eukaryota</taxon>
        <taxon>Metazoa</taxon>
        <taxon>Ecdysozoa</taxon>
        <taxon>Arthropoda</taxon>
        <taxon>Chelicerata</taxon>
        <taxon>Arachnida</taxon>
        <taxon>Araneae</taxon>
        <taxon>Araneomorphae</taxon>
        <taxon>Entelegynae</taxon>
        <taxon>Araneoidea</taxon>
        <taxon>Araneidae</taxon>
        <taxon>Caerostris</taxon>
    </lineage>
</organism>
<keyword evidence="8" id="KW-0851">Voltage-gated channel</keyword>
<comment type="similarity">
    <text evidence="8">Belongs to the sodium channel (TC 1.A.1.10) family.</text>
</comment>
<evidence type="ECO:0000313" key="12">
    <source>
        <dbReference type="EMBL" id="GIY59197.1"/>
    </source>
</evidence>
<feature type="transmembrane region" description="Helical" evidence="8">
    <location>
        <begin position="1157"/>
        <end position="1186"/>
    </location>
</feature>
<keyword evidence="8" id="KW-0739">Sodium transport</keyword>
<evidence type="ECO:0000256" key="6">
    <source>
        <dbReference type="ARBA" id="ARBA00023136"/>
    </source>
</evidence>
<comment type="caution">
    <text evidence="8">Lacks conserved residue(s) required for the propagation of feature annotation.</text>
</comment>
<evidence type="ECO:0000259" key="10">
    <source>
        <dbReference type="Pfam" id="PF00520"/>
    </source>
</evidence>
<dbReference type="EMBL" id="BPLQ01011628">
    <property type="protein sequence ID" value="GIY59197.1"/>
    <property type="molecule type" value="Genomic_DNA"/>
</dbReference>
<dbReference type="SUPFAM" id="SSF81324">
    <property type="entry name" value="Voltage-gated potassium channels"/>
    <property type="match status" value="4"/>
</dbReference>
<feature type="transmembrane region" description="Helical" evidence="8">
    <location>
        <begin position="970"/>
        <end position="988"/>
    </location>
</feature>
<dbReference type="GO" id="GO:0019228">
    <property type="term" value="P:neuronal action potential"/>
    <property type="evidence" value="ECO:0007669"/>
    <property type="project" value="TreeGrafter"/>
</dbReference>
<evidence type="ECO:0000256" key="8">
    <source>
        <dbReference type="RuleBase" id="RU361132"/>
    </source>
</evidence>
<evidence type="ECO:0000256" key="7">
    <source>
        <dbReference type="ARBA" id="ARBA00023157"/>
    </source>
</evidence>
<dbReference type="PANTHER" id="PTHR10037:SF288">
    <property type="entry name" value="SODIUM CHANNEL PROTEIN PARA"/>
    <property type="match status" value="1"/>
</dbReference>
<feature type="transmembrane region" description="Helical" evidence="8">
    <location>
        <begin position="303"/>
        <end position="321"/>
    </location>
</feature>
<feature type="transmembrane region" description="Helical" evidence="8">
    <location>
        <begin position="688"/>
        <end position="706"/>
    </location>
</feature>
<keyword evidence="8" id="KW-0406">Ion transport</keyword>
<feature type="transmembrane region" description="Helical" evidence="8">
    <location>
        <begin position="145"/>
        <end position="166"/>
    </location>
</feature>
<keyword evidence="13" id="KW-1185">Reference proteome</keyword>
<dbReference type="InterPro" id="IPR005821">
    <property type="entry name" value="Ion_trans_dom"/>
</dbReference>
<dbReference type="Pfam" id="PF00520">
    <property type="entry name" value="Ion_trans"/>
    <property type="match status" value="5"/>
</dbReference>
<feature type="transmembrane region" description="Helical" evidence="8">
    <location>
        <begin position="417"/>
        <end position="440"/>
    </location>
</feature>
<keyword evidence="8" id="KW-0915">Sodium</keyword>
<evidence type="ECO:0000256" key="9">
    <source>
        <dbReference type="SAM" id="MobiDB-lite"/>
    </source>
</evidence>
<dbReference type="Pfam" id="PF24609">
    <property type="entry name" value="IQ_SCN5A_C"/>
    <property type="match status" value="1"/>
</dbReference>
<feature type="domain" description="Ion transport" evidence="10">
    <location>
        <begin position="301"/>
        <end position="523"/>
    </location>
</feature>
<gene>
    <name evidence="12" type="primary">para</name>
    <name evidence="12" type="ORF">CDAR_99512</name>
</gene>
<keyword evidence="8 12" id="KW-0407">Ion channel</keyword>
<dbReference type="GO" id="GO:0005248">
    <property type="term" value="F:voltage-gated sodium channel activity"/>
    <property type="evidence" value="ECO:0007669"/>
    <property type="project" value="InterPro"/>
</dbReference>
<feature type="transmembrane region" description="Helical" evidence="8">
    <location>
        <begin position="1410"/>
        <end position="1430"/>
    </location>
</feature>
<feature type="transmembrane region" description="Helical" evidence="8">
    <location>
        <begin position="497"/>
        <end position="523"/>
    </location>
</feature>
<feature type="domain" description="Ion transport" evidence="10">
    <location>
        <begin position="687"/>
        <end position="800"/>
    </location>
</feature>
<feature type="transmembrane region" description="Helical" evidence="8">
    <location>
        <begin position="20"/>
        <end position="37"/>
    </location>
</feature>
<dbReference type="InterPro" id="IPR043203">
    <property type="entry name" value="VGCC_Ca_Na"/>
</dbReference>
<dbReference type="Gene3D" id="1.20.120.350">
    <property type="entry name" value="Voltage-gated potassium channels. Chain C"/>
    <property type="match status" value="4"/>
</dbReference>
<evidence type="ECO:0000256" key="1">
    <source>
        <dbReference type="ARBA" id="ARBA00004651"/>
    </source>
</evidence>
<feature type="transmembrane region" description="Helical" evidence="8">
    <location>
        <begin position="1119"/>
        <end position="1137"/>
    </location>
</feature>
<dbReference type="PRINTS" id="PR00170">
    <property type="entry name" value="NACHANNEL"/>
</dbReference>
<dbReference type="GO" id="GO:0086010">
    <property type="term" value="P:membrane depolarization during action potential"/>
    <property type="evidence" value="ECO:0007669"/>
    <property type="project" value="TreeGrafter"/>
</dbReference>
<feature type="transmembrane region" description="Helical" evidence="8">
    <location>
        <begin position="995"/>
        <end position="1014"/>
    </location>
</feature>
<keyword evidence="8" id="KW-0813">Transport</keyword>
<comment type="function">
    <text evidence="8">Mediates the voltage-dependent sodium ion permeability of excitable membranes. Assuming opened or closed conformations in response to the voltage difference across the membrane, the protein forms a sodium-selective channel through which Na(+) ions may pass in accordance with their electrochemical gradient.</text>
</comment>
<dbReference type="InterPro" id="IPR001696">
    <property type="entry name" value="Na_channel_asu"/>
</dbReference>
<feature type="transmembrane region" description="Helical" evidence="8">
    <location>
        <begin position="718"/>
        <end position="738"/>
    </location>
</feature>
<evidence type="ECO:0000256" key="2">
    <source>
        <dbReference type="ARBA" id="ARBA00022475"/>
    </source>
</evidence>
<evidence type="ECO:0000256" key="3">
    <source>
        <dbReference type="ARBA" id="ARBA00022692"/>
    </source>
</evidence>
<feature type="transmembrane region" description="Helical" evidence="8">
    <location>
        <begin position="1358"/>
        <end position="1390"/>
    </location>
</feature>